<reference evidence="2" key="1">
    <citation type="submission" date="2023-05" db="EMBL/GenBank/DDBJ databases">
        <title>Nepenthes gracilis genome sequencing.</title>
        <authorList>
            <person name="Fukushima K."/>
        </authorList>
    </citation>
    <scope>NUCLEOTIDE SEQUENCE</scope>
    <source>
        <strain evidence="2">SING2019-196</strain>
    </source>
</reference>
<accession>A0AAD3XVX3</accession>
<dbReference type="Proteomes" id="UP001279734">
    <property type="component" value="Unassembled WGS sequence"/>
</dbReference>
<dbReference type="AlphaFoldDB" id="A0AAD3XVX3"/>
<gene>
    <name evidence="2" type="ORF">Nepgr_021204</name>
</gene>
<sequence>MQGSTGDEVQPSRTFPTNAQPSSSGVAATAPLVVTPSLPPENTTQWHNCPHRPHNQQQGTRQGCGP</sequence>
<proteinExistence type="predicted"/>
<feature type="compositionally biased region" description="Polar residues" evidence="1">
    <location>
        <begin position="55"/>
        <end position="66"/>
    </location>
</feature>
<evidence type="ECO:0000313" key="2">
    <source>
        <dbReference type="EMBL" id="GMH19363.1"/>
    </source>
</evidence>
<evidence type="ECO:0000313" key="3">
    <source>
        <dbReference type="Proteomes" id="UP001279734"/>
    </source>
</evidence>
<name>A0AAD3XVX3_NEPGR</name>
<feature type="compositionally biased region" description="Polar residues" evidence="1">
    <location>
        <begin position="1"/>
        <end position="26"/>
    </location>
</feature>
<feature type="region of interest" description="Disordered" evidence="1">
    <location>
        <begin position="1"/>
        <end position="66"/>
    </location>
</feature>
<evidence type="ECO:0000256" key="1">
    <source>
        <dbReference type="SAM" id="MobiDB-lite"/>
    </source>
</evidence>
<organism evidence="2 3">
    <name type="scientific">Nepenthes gracilis</name>
    <name type="common">Slender pitcher plant</name>
    <dbReference type="NCBI Taxonomy" id="150966"/>
    <lineage>
        <taxon>Eukaryota</taxon>
        <taxon>Viridiplantae</taxon>
        <taxon>Streptophyta</taxon>
        <taxon>Embryophyta</taxon>
        <taxon>Tracheophyta</taxon>
        <taxon>Spermatophyta</taxon>
        <taxon>Magnoliopsida</taxon>
        <taxon>eudicotyledons</taxon>
        <taxon>Gunneridae</taxon>
        <taxon>Pentapetalae</taxon>
        <taxon>Caryophyllales</taxon>
        <taxon>Nepenthaceae</taxon>
        <taxon>Nepenthes</taxon>
    </lineage>
</organism>
<dbReference type="EMBL" id="BSYO01000020">
    <property type="protein sequence ID" value="GMH19363.1"/>
    <property type="molecule type" value="Genomic_DNA"/>
</dbReference>
<protein>
    <submittedName>
        <fullName evidence="2">Uncharacterized protein</fullName>
    </submittedName>
</protein>
<keyword evidence="3" id="KW-1185">Reference proteome</keyword>
<comment type="caution">
    <text evidence="2">The sequence shown here is derived from an EMBL/GenBank/DDBJ whole genome shotgun (WGS) entry which is preliminary data.</text>
</comment>